<dbReference type="Pfam" id="PF00583">
    <property type="entry name" value="Acetyltransf_1"/>
    <property type="match status" value="1"/>
</dbReference>
<dbReference type="CDD" id="cd04301">
    <property type="entry name" value="NAT_SF"/>
    <property type="match status" value="1"/>
</dbReference>
<dbReference type="InterPro" id="IPR000182">
    <property type="entry name" value="GNAT_dom"/>
</dbReference>
<feature type="domain" description="N-acetyltransferase" evidence="1">
    <location>
        <begin position="1"/>
        <end position="146"/>
    </location>
</feature>
<gene>
    <name evidence="2" type="ORF">IAA54_00745</name>
</gene>
<dbReference type="EMBL" id="DVHF01000010">
    <property type="protein sequence ID" value="HIR56175.1"/>
    <property type="molecule type" value="Genomic_DNA"/>
</dbReference>
<sequence length="438" mass="47357">MSDWRVTAAARQDMEKYLPLVLPEWRETAGSSETELLLAAEEDGAPCGVLLARTDSDRYEIVSLFTEEESRGRGCASALMEAAERSAVMRGCGTLDAIYSAAEGGEEEIHKFFLLRGFAFPRGGMSVYSVPVRSLEQAYLAQLPAVSSGALEHIFSLEKLPAPAARDFAVRLGREIPAALDPALAPGNILQEYSAAYVEDNRIVSFVVFSALEGTIHLHAAYLCGSKHGAALAALLRRAYDMLAADFSQFETFTVALINSPSERLAEKLLSGSDAVRRTVFYTQKPLVQGVPALPEWGGVLARSNALVSAMAQAGFSTSLCLEPGVLPYLLWSPREGLEVSVFYRVEDEEYTVFSLTAQWEIRVRDPEDAARLAQAMEEDPGPGLLLPSDQADVFALCAVSGEGAGFLPEKSVEGFLLPFSAQAERLALLLDAPPPAR</sequence>
<organism evidence="2 3">
    <name type="scientific">Candidatus Gallacutalibacter pullicola</name>
    <dbReference type="NCBI Taxonomy" id="2840830"/>
    <lineage>
        <taxon>Bacteria</taxon>
        <taxon>Bacillati</taxon>
        <taxon>Bacillota</taxon>
        <taxon>Clostridia</taxon>
        <taxon>Eubacteriales</taxon>
        <taxon>Candidatus Gallacutalibacter</taxon>
    </lineage>
</organism>
<dbReference type="Proteomes" id="UP000886785">
    <property type="component" value="Unassembled WGS sequence"/>
</dbReference>
<dbReference type="Gene3D" id="3.40.630.30">
    <property type="match status" value="1"/>
</dbReference>
<evidence type="ECO:0000259" key="1">
    <source>
        <dbReference type="PROSITE" id="PS51186"/>
    </source>
</evidence>
<dbReference type="GO" id="GO:0016747">
    <property type="term" value="F:acyltransferase activity, transferring groups other than amino-acyl groups"/>
    <property type="evidence" value="ECO:0007669"/>
    <property type="project" value="InterPro"/>
</dbReference>
<dbReference type="PROSITE" id="PS51186">
    <property type="entry name" value="GNAT"/>
    <property type="match status" value="1"/>
</dbReference>
<dbReference type="InterPro" id="IPR016181">
    <property type="entry name" value="Acyl_CoA_acyltransferase"/>
</dbReference>
<evidence type="ECO:0000313" key="2">
    <source>
        <dbReference type="EMBL" id="HIR56175.1"/>
    </source>
</evidence>
<dbReference type="AlphaFoldDB" id="A0A9D1DNP5"/>
<evidence type="ECO:0000313" key="3">
    <source>
        <dbReference type="Proteomes" id="UP000886785"/>
    </source>
</evidence>
<dbReference type="SUPFAM" id="SSF55729">
    <property type="entry name" value="Acyl-CoA N-acyltransferases (Nat)"/>
    <property type="match status" value="1"/>
</dbReference>
<proteinExistence type="predicted"/>
<protein>
    <submittedName>
        <fullName evidence="2">GNAT family N-acetyltransferase</fullName>
    </submittedName>
</protein>
<comment type="caution">
    <text evidence="2">The sequence shown here is derived from an EMBL/GenBank/DDBJ whole genome shotgun (WGS) entry which is preliminary data.</text>
</comment>
<reference evidence="2" key="2">
    <citation type="journal article" date="2021" name="PeerJ">
        <title>Extensive microbial diversity within the chicken gut microbiome revealed by metagenomics and culture.</title>
        <authorList>
            <person name="Gilroy R."/>
            <person name="Ravi A."/>
            <person name="Getino M."/>
            <person name="Pursley I."/>
            <person name="Horton D.L."/>
            <person name="Alikhan N.F."/>
            <person name="Baker D."/>
            <person name="Gharbi K."/>
            <person name="Hall N."/>
            <person name="Watson M."/>
            <person name="Adriaenssens E.M."/>
            <person name="Foster-Nyarko E."/>
            <person name="Jarju S."/>
            <person name="Secka A."/>
            <person name="Antonio M."/>
            <person name="Oren A."/>
            <person name="Chaudhuri R.R."/>
            <person name="La Ragione R."/>
            <person name="Hildebrand F."/>
            <person name="Pallen M.J."/>
        </authorList>
    </citation>
    <scope>NUCLEOTIDE SEQUENCE</scope>
    <source>
        <strain evidence="2">ChiSjej1B19-7085</strain>
    </source>
</reference>
<name>A0A9D1DNP5_9FIRM</name>
<reference evidence="2" key="1">
    <citation type="submission" date="2020-10" db="EMBL/GenBank/DDBJ databases">
        <authorList>
            <person name="Gilroy R."/>
        </authorList>
    </citation>
    <scope>NUCLEOTIDE SEQUENCE</scope>
    <source>
        <strain evidence="2">ChiSjej1B19-7085</strain>
    </source>
</reference>
<accession>A0A9D1DNP5</accession>